<name>A0A233SAC5_STRDA</name>
<reference evidence="1 2" key="1">
    <citation type="submission" date="2016-07" db="EMBL/GenBank/DDBJ databases">
        <title>Draft genome of Streptomyces diastatochromogenes.</title>
        <authorList>
            <person name="Podduturi R."/>
            <person name="Lukassen M.B."/>
            <person name="Clausen N."/>
            <person name="Nielsen J.L."/>
            <person name="Jorgensen N.O."/>
        </authorList>
    </citation>
    <scope>NUCLEOTIDE SEQUENCE [LARGE SCALE GENOMIC DNA]</scope>
    <source>
        <strain evidence="1 2">DSM 40608</strain>
    </source>
</reference>
<dbReference type="Proteomes" id="UP000215483">
    <property type="component" value="Unassembled WGS sequence"/>
</dbReference>
<protein>
    <submittedName>
        <fullName evidence="1">Uncharacterized protein</fullName>
    </submittedName>
</protein>
<dbReference type="AlphaFoldDB" id="A0A233SAC5"/>
<dbReference type="RefSeq" id="WP_143684163.1">
    <property type="nucleotide sequence ID" value="NZ_MCGQ01000023.1"/>
</dbReference>
<dbReference type="EMBL" id="MCGQ01000023">
    <property type="protein sequence ID" value="OXY92449.1"/>
    <property type="molecule type" value="Genomic_DNA"/>
</dbReference>
<evidence type="ECO:0000313" key="1">
    <source>
        <dbReference type="EMBL" id="OXY92449.1"/>
    </source>
</evidence>
<dbReference type="InterPro" id="IPR027417">
    <property type="entry name" value="P-loop_NTPase"/>
</dbReference>
<dbReference type="OrthoDB" id="3169603at2"/>
<evidence type="ECO:0000313" key="2">
    <source>
        <dbReference type="Proteomes" id="UP000215483"/>
    </source>
</evidence>
<organism evidence="1 2">
    <name type="scientific">Streptomyces diastatochromogenes</name>
    <dbReference type="NCBI Taxonomy" id="42236"/>
    <lineage>
        <taxon>Bacteria</taxon>
        <taxon>Bacillati</taxon>
        <taxon>Actinomycetota</taxon>
        <taxon>Actinomycetes</taxon>
        <taxon>Kitasatosporales</taxon>
        <taxon>Streptomycetaceae</taxon>
        <taxon>Streptomyces</taxon>
    </lineage>
</organism>
<sequence>MRAEQEVVEENVRNALARSLFRGARAHLPVRVPSGGERLRATPACVLCAEPAPHLLLLDDERTRGVIGRRVDSYSPRSRARHE</sequence>
<gene>
    <name evidence="1" type="ORF">BEK98_27175</name>
</gene>
<dbReference type="SUPFAM" id="SSF52540">
    <property type="entry name" value="P-loop containing nucleoside triphosphate hydrolases"/>
    <property type="match status" value="1"/>
</dbReference>
<proteinExistence type="predicted"/>
<comment type="caution">
    <text evidence="1">The sequence shown here is derived from an EMBL/GenBank/DDBJ whole genome shotgun (WGS) entry which is preliminary data.</text>
</comment>
<keyword evidence="2" id="KW-1185">Reference proteome</keyword>
<accession>A0A233SAC5</accession>